<keyword evidence="7" id="KW-0472">Membrane</keyword>
<dbReference type="GO" id="GO:0001736">
    <property type="term" value="P:establishment of planar polarity"/>
    <property type="evidence" value="ECO:0007669"/>
    <property type="project" value="UniProtKB-ARBA"/>
</dbReference>
<dbReference type="GO" id="GO:0005886">
    <property type="term" value="C:plasma membrane"/>
    <property type="evidence" value="ECO:0007669"/>
    <property type="project" value="InterPro"/>
</dbReference>
<feature type="domain" description="Cadherin" evidence="11">
    <location>
        <begin position="256"/>
        <end position="363"/>
    </location>
</feature>
<keyword evidence="2" id="KW-0245">EGF-like domain</keyword>
<feature type="domain" description="Cadherin" evidence="11">
    <location>
        <begin position="155"/>
        <end position="255"/>
    </location>
</feature>
<evidence type="ECO:0000256" key="10">
    <source>
        <dbReference type="PROSITE-ProRule" id="PRU00043"/>
    </source>
</evidence>
<gene>
    <name evidence="12" type="ORF">SVUK_LOCUS13411</name>
</gene>
<dbReference type="SMART" id="SM00112">
    <property type="entry name" value="CA"/>
    <property type="match status" value="4"/>
</dbReference>
<dbReference type="Pfam" id="PF00028">
    <property type="entry name" value="Cadherin"/>
    <property type="match status" value="4"/>
</dbReference>
<dbReference type="GO" id="GO:0050793">
    <property type="term" value="P:regulation of developmental process"/>
    <property type="evidence" value="ECO:0007669"/>
    <property type="project" value="UniProtKB-ARBA"/>
</dbReference>
<keyword evidence="3" id="KW-0812">Transmembrane</keyword>
<evidence type="ECO:0000256" key="7">
    <source>
        <dbReference type="ARBA" id="ARBA00023136"/>
    </source>
</evidence>
<dbReference type="InterPro" id="IPR015919">
    <property type="entry name" value="Cadherin-like_sf"/>
</dbReference>
<dbReference type="GO" id="GO:0007156">
    <property type="term" value="P:homophilic cell adhesion via plasma membrane adhesion molecules"/>
    <property type="evidence" value="ECO:0007669"/>
    <property type="project" value="InterPro"/>
</dbReference>
<dbReference type="InterPro" id="IPR002126">
    <property type="entry name" value="Cadherin-like_dom"/>
</dbReference>
<keyword evidence="8" id="KW-1015">Disulfide bond</keyword>
<accession>A0A3P7JCG9</accession>
<keyword evidence="9" id="KW-0325">Glycoprotein</keyword>
<feature type="domain" description="Cadherin" evidence="11">
    <location>
        <begin position="2"/>
        <end position="105"/>
    </location>
</feature>
<dbReference type="GO" id="GO:0005509">
    <property type="term" value="F:calcium ion binding"/>
    <property type="evidence" value="ECO:0007669"/>
    <property type="project" value="UniProtKB-UniRule"/>
</dbReference>
<dbReference type="FunFam" id="2.60.40.60:FF:000029">
    <property type="entry name" value="Cadherin EGF LAG seven-pass G-type receptor 3"/>
    <property type="match status" value="1"/>
</dbReference>
<dbReference type="PANTHER" id="PTHR24026">
    <property type="entry name" value="FAT ATYPICAL CADHERIN-RELATED"/>
    <property type="match status" value="1"/>
</dbReference>
<evidence type="ECO:0000256" key="3">
    <source>
        <dbReference type="ARBA" id="ARBA00022692"/>
    </source>
</evidence>
<sequence>MENATLPAVIAQIKAIDKDSGVNGKVHYSIASASSVPLTIDYTTGEVVLRERAPTFIASQKKVFLEENVAVGDEVTATDQGDPALSSHTDIIIIVKDVNDNAPEFPEKEYNISLSEETPRGSQIIVLKADDKGGLQGRCRVNLIIEDVNSPPYFKDQPFTVRVPEDSPIGFHVVTLKAEDTDQGTNAQLTYSIDSEEFNIDNATGLITLRKSLDREKQSSYLVAVTVSDGAVPPLNTTTQLEIIVDDVNDNPPKFSTQNYTASIPEDIPVGTSFMQVSAIDLDVGNNGIVDYFLNNSDSSPVYDLFRLDRTSGTLRVNSKLDREQHPIIELNVFARDRGKPPLTSSALITISLTDVNDNAPKFDQSSYDLYIAENSPAGSTVGTIMATDPDEGDNAKIQFRIFGGADAKLFDLEVDENQPGVVRILTRVEFDYEAKNNKFYLEVQATSGQLSSTVVLRVHVSDVNDNRPVLSDFILLINRFESETSITQIGAVPAL</sequence>
<keyword evidence="4" id="KW-0677">Repeat</keyword>
<protein>
    <recommendedName>
        <fullName evidence="11">Cadherin domain-containing protein</fullName>
    </recommendedName>
</protein>
<dbReference type="GO" id="GO:0007411">
    <property type="term" value="P:axon guidance"/>
    <property type="evidence" value="ECO:0007669"/>
    <property type="project" value="UniProtKB-ARBA"/>
</dbReference>
<feature type="domain" description="Cadherin" evidence="11">
    <location>
        <begin position="364"/>
        <end position="471"/>
    </location>
</feature>
<evidence type="ECO:0000313" key="13">
    <source>
        <dbReference type="Proteomes" id="UP000270094"/>
    </source>
</evidence>
<comment type="subcellular location">
    <subcellularLocation>
        <location evidence="1">Membrane</location>
    </subcellularLocation>
</comment>
<proteinExistence type="predicted"/>
<dbReference type="InterPro" id="IPR020894">
    <property type="entry name" value="Cadherin_CS"/>
</dbReference>
<dbReference type="GO" id="GO:0007423">
    <property type="term" value="P:sensory organ development"/>
    <property type="evidence" value="ECO:0007669"/>
    <property type="project" value="UniProtKB-ARBA"/>
</dbReference>
<dbReference type="SUPFAM" id="SSF49313">
    <property type="entry name" value="Cadherin-like"/>
    <property type="match status" value="5"/>
</dbReference>
<dbReference type="PROSITE" id="PS50268">
    <property type="entry name" value="CADHERIN_2"/>
    <property type="match status" value="4"/>
</dbReference>
<dbReference type="AlphaFoldDB" id="A0A3P7JCG9"/>
<evidence type="ECO:0000256" key="1">
    <source>
        <dbReference type="ARBA" id="ARBA00004370"/>
    </source>
</evidence>
<dbReference type="FunFam" id="2.60.40.60:FF:000020">
    <property type="entry name" value="Dachsous cadherin-related 1b"/>
    <property type="match status" value="2"/>
</dbReference>
<dbReference type="EMBL" id="UYYB01101871">
    <property type="protein sequence ID" value="VDM78413.1"/>
    <property type="molecule type" value="Genomic_DNA"/>
</dbReference>
<dbReference type="PRINTS" id="PR00205">
    <property type="entry name" value="CADHERIN"/>
</dbReference>
<reference evidence="12 13" key="1">
    <citation type="submission" date="2018-11" db="EMBL/GenBank/DDBJ databases">
        <authorList>
            <consortium name="Pathogen Informatics"/>
        </authorList>
    </citation>
    <scope>NUCLEOTIDE SEQUENCE [LARGE SCALE GENOMIC DNA]</scope>
</reference>
<evidence type="ECO:0000256" key="8">
    <source>
        <dbReference type="ARBA" id="ARBA00023157"/>
    </source>
</evidence>
<evidence type="ECO:0000256" key="9">
    <source>
        <dbReference type="ARBA" id="ARBA00023180"/>
    </source>
</evidence>
<keyword evidence="6" id="KW-1133">Transmembrane helix</keyword>
<keyword evidence="13" id="KW-1185">Reference proteome</keyword>
<dbReference type="OrthoDB" id="5848197at2759"/>
<organism evidence="12 13">
    <name type="scientific">Strongylus vulgaris</name>
    <name type="common">Blood worm</name>
    <dbReference type="NCBI Taxonomy" id="40348"/>
    <lineage>
        <taxon>Eukaryota</taxon>
        <taxon>Metazoa</taxon>
        <taxon>Ecdysozoa</taxon>
        <taxon>Nematoda</taxon>
        <taxon>Chromadorea</taxon>
        <taxon>Rhabditida</taxon>
        <taxon>Rhabditina</taxon>
        <taxon>Rhabditomorpha</taxon>
        <taxon>Strongyloidea</taxon>
        <taxon>Strongylidae</taxon>
        <taxon>Strongylus</taxon>
    </lineage>
</organism>
<dbReference type="Gene3D" id="2.60.40.60">
    <property type="entry name" value="Cadherins"/>
    <property type="match status" value="5"/>
</dbReference>
<evidence type="ECO:0000256" key="5">
    <source>
        <dbReference type="ARBA" id="ARBA00022837"/>
    </source>
</evidence>
<evidence type="ECO:0000256" key="4">
    <source>
        <dbReference type="ARBA" id="ARBA00022737"/>
    </source>
</evidence>
<dbReference type="PANTHER" id="PTHR24026:SF51">
    <property type="entry name" value="PROTOCADHERIN-LIKE WING POLARITY PROTEIN STAN"/>
    <property type="match status" value="1"/>
</dbReference>
<evidence type="ECO:0000256" key="2">
    <source>
        <dbReference type="ARBA" id="ARBA00022536"/>
    </source>
</evidence>
<dbReference type="GO" id="GO:0051239">
    <property type="term" value="P:regulation of multicellular organismal process"/>
    <property type="evidence" value="ECO:0007669"/>
    <property type="project" value="UniProtKB-ARBA"/>
</dbReference>
<name>A0A3P7JCG9_STRVU</name>
<evidence type="ECO:0000313" key="12">
    <source>
        <dbReference type="EMBL" id="VDM78413.1"/>
    </source>
</evidence>
<keyword evidence="5 10" id="KW-0106">Calcium</keyword>
<dbReference type="PROSITE" id="PS00232">
    <property type="entry name" value="CADHERIN_1"/>
    <property type="match status" value="4"/>
</dbReference>
<dbReference type="Proteomes" id="UP000270094">
    <property type="component" value="Unassembled WGS sequence"/>
</dbReference>
<evidence type="ECO:0000259" key="11">
    <source>
        <dbReference type="PROSITE" id="PS50268"/>
    </source>
</evidence>
<evidence type="ECO:0000256" key="6">
    <source>
        <dbReference type="ARBA" id="ARBA00022989"/>
    </source>
</evidence>
<dbReference type="CDD" id="cd11304">
    <property type="entry name" value="Cadherin_repeat"/>
    <property type="match status" value="4"/>
</dbReference>